<accession>A0A9P7EDU5</accession>
<evidence type="ECO:0000313" key="2">
    <source>
        <dbReference type="Proteomes" id="UP000807769"/>
    </source>
</evidence>
<dbReference type="GeneID" id="64626739"/>
<keyword evidence="2" id="KW-1185">Reference proteome</keyword>
<gene>
    <name evidence="1" type="ORF">BJ212DRAFT_1298653</name>
</gene>
<organism evidence="1 2">
    <name type="scientific">Suillus subaureus</name>
    <dbReference type="NCBI Taxonomy" id="48587"/>
    <lineage>
        <taxon>Eukaryota</taxon>
        <taxon>Fungi</taxon>
        <taxon>Dikarya</taxon>
        <taxon>Basidiomycota</taxon>
        <taxon>Agaricomycotina</taxon>
        <taxon>Agaricomycetes</taxon>
        <taxon>Agaricomycetidae</taxon>
        <taxon>Boletales</taxon>
        <taxon>Suillineae</taxon>
        <taxon>Suillaceae</taxon>
        <taxon>Suillus</taxon>
    </lineage>
</organism>
<proteinExistence type="predicted"/>
<evidence type="ECO:0000313" key="1">
    <source>
        <dbReference type="EMBL" id="KAG1818574.1"/>
    </source>
</evidence>
<dbReference type="RefSeq" id="XP_041194446.1">
    <property type="nucleotide sequence ID" value="XM_041332722.1"/>
</dbReference>
<sequence>MPDMEGNDMAGICWKMSWNIQFNAFQAVHHQWLKYVEIVTKYVVEVDKGHVDPQDLQLYTSQTFMESNRHKMERRFNVTWMDFLTGMSIPELAIHEYNFCDGFTVPSAFHVLLCGEVEDFCGFMSVKHSDASLSMVDRYLEKSMIAWCTSKDLVLHGQAIPDLGPSETQERLVIRLPAMAKMKNCKKEDTVTETRAPMRKGKEKAPIQVDIEDVPSQSTLSDAMAKSTQHCTTTVNQTVKQFGTLTISIEKDKSIGTQPRHM</sequence>
<protein>
    <submittedName>
        <fullName evidence="1">Uncharacterized protein</fullName>
    </submittedName>
</protein>
<dbReference type="AlphaFoldDB" id="A0A9P7EDU5"/>
<dbReference type="OrthoDB" id="2691305at2759"/>
<dbReference type="Proteomes" id="UP000807769">
    <property type="component" value="Unassembled WGS sequence"/>
</dbReference>
<reference evidence="1" key="1">
    <citation type="journal article" date="2020" name="New Phytol.">
        <title>Comparative genomics reveals dynamic genome evolution in host specialist ectomycorrhizal fungi.</title>
        <authorList>
            <person name="Lofgren L.A."/>
            <person name="Nguyen N.H."/>
            <person name="Vilgalys R."/>
            <person name="Ruytinx J."/>
            <person name="Liao H.L."/>
            <person name="Branco S."/>
            <person name="Kuo A."/>
            <person name="LaButti K."/>
            <person name="Lipzen A."/>
            <person name="Andreopoulos W."/>
            <person name="Pangilinan J."/>
            <person name="Riley R."/>
            <person name="Hundley H."/>
            <person name="Na H."/>
            <person name="Barry K."/>
            <person name="Grigoriev I.V."/>
            <person name="Stajich J.E."/>
            <person name="Kennedy P.G."/>
        </authorList>
    </citation>
    <scope>NUCLEOTIDE SEQUENCE</scope>
    <source>
        <strain evidence="1">MN1</strain>
    </source>
</reference>
<comment type="caution">
    <text evidence="1">The sequence shown here is derived from an EMBL/GenBank/DDBJ whole genome shotgun (WGS) entry which is preliminary data.</text>
</comment>
<dbReference type="EMBL" id="JABBWG010000011">
    <property type="protein sequence ID" value="KAG1818574.1"/>
    <property type="molecule type" value="Genomic_DNA"/>
</dbReference>
<name>A0A9P7EDU5_9AGAM</name>